<dbReference type="Gene3D" id="3.20.100.10">
    <property type="entry name" value="mRNA triphosphatase Cet1-like"/>
    <property type="match status" value="1"/>
</dbReference>
<dbReference type="Gene3D" id="2.40.50.140">
    <property type="entry name" value="Nucleic acid-binding proteins"/>
    <property type="match status" value="1"/>
</dbReference>
<dbReference type="GO" id="GO:0006508">
    <property type="term" value="P:proteolysis"/>
    <property type="evidence" value="ECO:0007669"/>
    <property type="project" value="UniProtKB-KW"/>
</dbReference>
<evidence type="ECO:0000259" key="6">
    <source>
        <dbReference type="Pfam" id="PF02940"/>
    </source>
</evidence>
<dbReference type="GO" id="GO:0005524">
    <property type="term" value="F:ATP binding"/>
    <property type="evidence" value="ECO:0007669"/>
    <property type="project" value="InterPro"/>
</dbReference>
<reference evidence="7" key="1">
    <citation type="journal article" date="2019" name="MBio">
        <title>Virus Genomes from Deep Sea Sediments Expand the Ocean Megavirome and Support Independent Origins of Viral Gigantism.</title>
        <authorList>
            <person name="Backstrom D."/>
            <person name="Yutin N."/>
            <person name="Jorgensen S.L."/>
            <person name="Dharamshi J."/>
            <person name="Homa F."/>
            <person name="Zaremba-Niedwiedzka K."/>
            <person name="Spang A."/>
            <person name="Wolf Y.I."/>
            <person name="Koonin E.V."/>
            <person name="Ettema T.J."/>
        </authorList>
    </citation>
    <scope>NUCLEOTIDE SEQUENCE</scope>
</reference>
<dbReference type="Gene3D" id="3.30.470.30">
    <property type="entry name" value="DNA ligase/mRNA capping enzyme"/>
    <property type="match status" value="1"/>
</dbReference>
<keyword evidence="7" id="KW-0645">Protease</keyword>
<evidence type="ECO:0000313" key="7">
    <source>
        <dbReference type="EMBL" id="QBK91292.1"/>
    </source>
</evidence>
<dbReference type="InterPro" id="IPR029063">
    <property type="entry name" value="SAM-dependent_MTases_sf"/>
</dbReference>
<protein>
    <recommendedName>
        <fullName evidence="3">mRNA 5'-phosphatase</fullName>
        <ecNumber evidence="3">3.6.1.74</ecNumber>
    </recommendedName>
</protein>
<evidence type="ECO:0000256" key="4">
    <source>
        <dbReference type="ARBA" id="ARBA00047740"/>
    </source>
</evidence>
<proteinExistence type="predicted"/>
<keyword evidence="2" id="KW-0378">Hydrolase</keyword>
<feature type="domain" description="mRNA triphosphatase Cet1-like" evidence="6">
    <location>
        <begin position="130"/>
        <end position="201"/>
    </location>
</feature>
<dbReference type="GO" id="GO:0004484">
    <property type="term" value="F:mRNA guanylyltransferase activity"/>
    <property type="evidence" value="ECO:0007669"/>
    <property type="project" value="InterPro"/>
</dbReference>
<feature type="domain" description="mRNA capping enzyme adenylation" evidence="5">
    <location>
        <begin position="294"/>
        <end position="466"/>
    </location>
</feature>
<dbReference type="InterPro" id="IPR037009">
    <property type="entry name" value="mRNA_triPase_Cet1_sf"/>
</dbReference>
<keyword evidence="1" id="KW-0507">mRNA processing</keyword>
<dbReference type="EMBL" id="MK500521">
    <property type="protein sequence ID" value="QBK91292.1"/>
    <property type="molecule type" value="Genomic_DNA"/>
</dbReference>
<dbReference type="GO" id="GO:0008233">
    <property type="term" value="F:peptidase activity"/>
    <property type="evidence" value="ECO:0007669"/>
    <property type="project" value="UniProtKB-KW"/>
</dbReference>
<dbReference type="PANTHER" id="PTHR10367">
    <property type="entry name" value="MRNA-CAPPING ENZYME"/>
    <property type="match status" value="1"/>
</dbReference>
<dbReference type="EC" id="3.6.1.74" evidence="3"/>
<accession>A0A481Z7B0</accession>
<dbReference type="InterPro" id="IPR004206">
    <property type="entry name" value="mRNA_triPase_Cet1"/>
</dbReference>
<evidence type="ECO:0000256" key="3">
    <source>
        <dbReference type="ARBA" id="ARBA00035028"/>
    </source>
</evidence>
<evidence type="ECO:0000259" key="5">
    <source>
        <dbReference type="Pfam" id="PF01331"/>
    </source>
</evidence>
<dbReference type="GO" id="GO:0140818">
    <property type="term" value="F:mRNA 5'-triphosphate monophosphatase activity"/>
    <property type="evidence" value="ECO:0007669"/>
    <property type="project" value="UniProtKB-EC"/>
</dbReference>
<dbReference type="InterPro" id="IPR012340">
    <property type="entry name" value="NA-bd_OB-fold"/>
</dbReference>
<dbReference type="PANTHER" id="PTHR10367:SF25">
    <property type="entry name" value="DUAL SPECIFICITY PHOSPHATASE CATALYTIC DOMAIN PROTEIN (AFU_ORTHOLOGUE AFUA_1G03540)"/>
    <property type="match status" value="1"/>
</dbReference>
<gene>
    <name evidence="7" type="ORF">LCPAC202_02660</name>
</gene>
<dbReference type="Pfam" id="PF01331">
    <property type="entry name" value="mRNA_cap_enzyme"/>
    <property type="match status" value="1"/>
</dbReference>
<sequence>MDAVENIPQVKMIREKPREKITDWLSQMMIRQRENEGKNKNDITEFEIEIRFKEYRLGAFQYGVSYKDFNRLRTFMNGNYKLLSIIHQTDLSQNIISRTGIKLKIRRTIIKGEPDLWIAKSKKEKVDDAVYNLRYAFNYERIISSQFRSKFLPKFEADIRRVKTRWSYYMNSGKLRVDLTEVKETNAKQQLTLSYEVELEVVKAKGLTLDVLSDAISMIFKVLHDTEYIYTINEYKNLVNYVNGTFGYKSPDRNFPVISHWGLYQARNLHYKDMVTGGLIAHSTFQKNNSTTLTYSVTIKADGIRKLLVISPIGEYQIGIWLVMSKNKVNLISRYGRGKFDDKVGYILEGELIPKNRRKDGAPTQKYWYLVYDCLAIPDKDVLRSKTIRGNTIIQERHHSYRMEMGQLLVRHLQNDRLLLAISKDFRGFNTGRQLFKIIRDLTLTQSGEYYENDGFMFTPEEMPYNLKIEGQYYGKNIWSLPLHKRVLTKYPDICKWKPPKDLTIDFQIKHKPLRSGGSMIELFVGLPKNEGFLGLFTGTNNYPFPIDQGGNVELAIKGSIVNGLPDGTIVEYKWDYSKRLMIPMRIRSDKQRPNLKQFADDTWDLIQNPITLDTIKGEDFKLMFKYHNRIKRNLFETAYRSLKSRNGQGSLLTALDIGSGPGGDTSKLIKFDRIIFLEPTISYLPELSSRIRNAYRQANVEILTNDNFQSKINISLGRGDKAIILNTGGENSGLIKKVVDGWAGGPVSLISIMLSMSFFWSSPQKIKALETTIVENLSPAGEGIFFTIDGELVRHAFNPIVLSNKIKMGGQVDDIDVARFGGANLDYDEKLSKLVISIPYSLVDRQTEYPPYLADLELGLKLKGWKISHLERADQELFLNPGETELSKLYMSGRILPKNFIEKKVAKVIRRTPKKKNRKERGPVQRRVSINPPQICTPTRTIPTISLVKVILPPKPGPIKIIIKPVKSRHLPMISLDDKVEQIIVPWYRTHPVVRIGTIGDGSCFFHAALKAFYSPYANNNNRAFRIGLVRKLRRDIAASLEIKDPKSADGKTFYQTAARGSWVRLSVQQRLGIDLGFDPSLLAMQTLLNSKKDVGNEVYQFVGDLLGINIYVMKASQNNLEPILNTSTAGIYQPSVIIAGNDLHYETIGIYSGPKVGIQTIFYPNDPFLIALRGQIHDEGGDKS</sequence>
<evidence type="ECO:0000256" key="2">
    <source>
        <dbReference type="ARBA" id="ARBA00022801"/>
    </source>
</evidence>
<comment type="catalytic activity">
    <reaction evidence="4">
        <text>a 5'-end triphospho-ribonucleoside in mRNA + H2O = a 5'-end diphospho-ribonucleoside in mRNA + phosphate + H(+)</text>
        <dbReference type="Rhea" id="RHEA:67004"/>
        <dbReference type="Rhea" id="RHEA-COMP:17164"/>
        <dbReference type="Rhea" id="RHEA-COMP:17165"/>
        <dbReference type="ChEBI" id="CHEBI:15377"/>
        <dbReference type="ChEBI" id="CHEBI:15378"/>
        <dbReference type="ChEBI" id="CHEBI:43474"/>
        <dbReference type="ChEBI" id="CHEBI:167616"/>
        <dbReference type="ChEBI" id="CHEBI:167618"/>
        <dbReference type="EC" id="3.6.1.74"/>
    </reaction>
    <physiologicalReaction direction="left-to-right" evidence="4">
        <dbReference type="Rhea" id="RHEA:67005"/>
    </physiologicalReaction>
</comment>
<name>A0A481Z7B0_9VIRU</name>
<dbReference type="GO" id="GO:0006370">
    <property type="term" value="P:7-methylguanosine mRNA capping"/>
    <property type="evidence" value="ECO:0007669"/>
    <property type="project" value="InterPro"/>
</dbReference>
<dbReference type="Pfam" id="PF02940">
    <property type="entry name" value="mRNA_triPase"/>
    <property type="match status" value="1"/>
</dbReference>
<dbReference type="InterPro" id="IPR001339">
    <property type="entry name" value="mRNA_cap_enzyme_adenylation"/>
</dbReference>
<dbReference type="SUPFAM" id="SSF56091">
    <property type="entry name" value="DNA ligase/mRNA capping enzyme, catalytic domain"/>
    <property type="match status" value="1"/>
</dbReference>
<evidence type="ECO:0000256" key="1">
    <source>
        <dbReference type="ARBA" id="ARBA00022664"/>
    </source>
</evidence>
<dbReference type="SUPFAM" id="SSF50249">
    <property type="entry name" value="Nucleic acid-binding proteins"/>
    <property type="match status" value="1"/>
</dbReference>
<dbReference type="SUPFAM" id="SSF55154">
    <property type="entry name" value="CYTH-like phosphatases"/>
    <property type="match status" value="1"/>
</dbReference>
<dbReference type="GO" id="GO:0004651">
    <property type="term" value="F:polynucleotide 5'-phosphatase activity"/>
    <property type="evidence" value="ECO:0007669"/>
    <property type="project" value="InterPro"/>
</dbReference>
<organism evidence="7">
    <name type="scientific">Pithovirus LCPAC202</name>
    <dbReference type="NCBI Taxonomy" id="2506592"/>
    <lineage>
        <taxon>Viruses</taxon>
        <taxon>Pithoviruses</taxon>
    </lineage>
</organism>
<dbReference type="Gene3D" id="3.40.50.150">
    <property type="entry name" value="Vaccinia Virus protein VP39"/>
    <property type="match status" value="1"/>
</dbReference>
<dbReference type="InterPro" id="IPR033469">
    <property type="entry name" value="CYTH-like_dom_sf"/>
</dbReference>
<dbReference type="InterPro" id="IPR051029">
    <property type="entry name" value="mRNA_Capping_Enz/RNA_Phosphat"/>
</dbReference>